<organism evidence="1 2">
    <name type="scientific">Arthrobacter ulcerisalmonis</name>
    <dbReference type="NCBI Taxonomy" id="2483813"/>
    <lineage>
        <taxon>Bacteria</taxon>
        <taxon>Bacillati</taxon>
        <taxon>Actinomycetota</taxon>
        <taxon>Actinomycetes</taxon>
        <taxon>Micrococcales</taxon>
        <taxon>Micrococcaceae</taxon>
        <taxon>Arthrobacter</taxon>
    </lineage>
</organism>
<accession>A0A3P5XG43</accession>
<sequence length="87" mass="9052">MAATASVLPVRVTTPSHLRRACPAPVAATTANVRAVPVRQPVQVDPVPVGRVPQPAPVDPALQLVQVDPVRVHRVPPVLAETAPLPA</sequence>
<evidence type="ECO:0000313" key="1">
    <source>
        <dbReference type="EMBL" id="VDC30422.1"/>
    </source>
</evidence>
<dbReference type="AlphaFoldDB" id="A0A3P5XG43"/>
<dbReference type="EMBL" id="UXAU01000037">
    <property type="protein sequence ID" value="VDC30422.1"/>
    <property type="molecule type" value="Genomic_DNA"/>
</dbReference>
<keyword evidence="2" id="KW-1185">Reference proteome</keyword>
<dbReference type="Proteomes" id="UP000280861">
    <property type="component" value="Unassembled WGS sequence"/>
</dbReference>
<gene>
    <name evidence="1" type="ORF">PSET11_02538</name>
</gene>
<protein>
    <submittedName>
        <fullName evidence="1">Uncharacterized protein</fullName>
    </submittedName>
</protein>
<name>A0A3P5XG43_9MICC</name>
<proteinExistence type="predicted"/>
<evidence type="ECO:0000313" key="2">
    <source>
        <dbReference type="Proteomes" id="UP000280861"/>
    </source>
</evidence>
<reference evidence="1 2" key="1">
    <citation type="submission" date="2018-11" db="EMBL/GenBank/DDBJ databases">
        <authorList>
            <person name="Criscuolo A."/>
        </authorList>
    </citation>
    <scope>NUCLEOTIDE SEQUENCE [LARGE SCALE GENOMIC DNA]</scope>
    <source>
        <strain evidence="1">AT11b</strain>
    </source>
</reference>